<proteinExistence type="predicted"/>
<dbReference type="Proteomes" id="UP001500791">
    <property type="component" value="Unassembled WGS sequence"/>
</dbReference>
<sequence length="49" mass="5746">MIRGEERIVPLQVFKGKGRHARRVIHTREGSLLFRLFTNWLRRGAFPAA</sequence>
<organism evidence="1 2">
    <name type="scientific">Brevundimonas terrae</name>
    <dbReference type="NCBI Taxonomy" id="363631"/>
    <lineage>
        <taxon>Bacteria</taxon>
        <taxon>Pseudomonadati</taxon>
        <taxon>Pseudomonadota</taxon>
        <taxon>Alphaproteobacteria</taxon>
        <taxon>Caulobacterales</taxon>
        <taxon>Caulobacteraceae</taxon>
        <taxon>Brevundimonas</taxon>
    </lineage>
</organism>
<comment type="caution">
    <text evidence="1">The sequence shown here is derived from an EMBL/GenBank/DDBJ whole genome shotgun (WGS) entry which is preliminary data.</text>
</comment>
<name>A0ABP3I5P9_9CAUL</name>
<evidence type="ECO:0000313" key="2">
    <source>
        <dbReference type="Proteomes" id="UP001500791"/>
    </source>
</evidence>
<evidence type="ECO:0000313" key="1">
    <source>
        <dbReference type="EMBL" id="GAA0391573.1"/>
    </source>
</evidence>
<protein>
    <submittedName>
        <fullName evidence="1">Uncharacterized protein</fullName>
    </submittedName>
</protein>
<keyword evidence="2" id="KW-1185">Reference proteome</keyword>
<accession>A0ABP3I5P9</accession>
<reference evidence="2" key="1">
    <citation type="journal article" date="2019" name="Int. J. Syst. Evol. Microbiol.">
        <title>The Global Catalogue of Microorganisms (GCM) 10K type strain sequencing project: providing services to taxonomists for standard genome sequencing and annotation.</title>
        <authorList>
            <consortium name="The Broad Institute Genomics Platform"/>
            <consortium name="The Broad Institute Genome Sequencing Center for Infectious Disease"/>
            <person name="Wu L."/>
            <person name="Ma J."/>
        </authorList>
    </citation>
    <scope>NUCLEOTIDE SEQUENCE [LARGE SCALE GENOMIC DNA]</scope>
    <source>
        <strain evidence="2">JCM 13476</strain>
    </source>
</reference>
<gene>
    <name evidence="1" type="ORF">GCM10009093_17720</name>
</gene>
<dbReference type="EMBL" id="BAAAEJ010000007">
    <property type="protein sequence ID" value="GAA0391573.1"/>
    <property type="molecule type" value="Genomic_DNA"/>
</dbReference>